<name>F3QRK1_9BACT</name>
<comment type="caution">
    <text evidence="1">The sequence shown here is derived from an EMBL/GenBank/DDBJ whole genome shotgun (WGS) entry which is preliminary data.</text>
</comment>
<protein>
    <submittedName>
        <fullName evidence="1">Uncharacterized protein</fullName>
    </submittedName>
</protein>
<dbReference type="EMBL" id="AFBR01000021">
    <property type="protein sequence ID" value="EGG56131.1"/>
    <property type="molecule type" value="Genomic_DNA"/>
</dbReference>
<reference evidence="1 2" key="1">
    <citation type="submission" date="2011-02" db="EMBL/GenBank/DDBJ databases">
        <authorList>
            <person name="Weinstock G."/>
            <person name="Sodergren E."/>
            <person name="Clifton S."/>
            <person name="Fulton L."/>
            <person name="Fulton B."/>
            <person name="Courtney L."/>
            <person name="Fronick C."/>
            <person name="Harrison M."/>
            <person name="Strong C."/>
            <person name="Farmer C."/>
            <person name="Delahaunty K."/>
            <person name="Markovic C."/>
            <person name="Hall O."/>
            <person name="Minx P."/>
            <person name="Tomlinson C."/>
            <person name="Mitreva M."/>
            <person name="Hou S."/>
            <person name="Chen J."/>
            <person name="Wollam A."/>
            <person name="Pepin K.H."/>
            <person name="Johnson M."/>
            <person name="Bhonagiri V."/>
            <person name="Zhang X."/>
            <person name="Suruliraj S."/>
            <person name="Warren W."/>
            <person name="Chinwalla A."/>
            <person name="Mardis E.R."/>
            <person name="Wilson R.K."/>
        </authorList>
    </citation>
    <scope>NUCLEOTIDE SEQUENCE [LARGE SCALE GENOMIC DNA]</scope>
    <source>
        <strain evidence="1 2">YIT 11841</strain>
    </source>
</reference>
<accession>F3QRK1</accession>
<dbReference type="Proteomes" id="UP000005546">
    <property type="component" value="Unassembled WGS sequence"/>
</dbReference>
<dbReference type="HOGENOM" id="CLU_3314142_0_0_10"/>
<proteinExistence type="predicted"/>
<sequence>MGSIFFEVLRKFNKRKAISGRLSFCFSHFCTFYKRYLFK</sequence>
<evidence type="ECO:0000313" key="1">
    <source>
        <dbReference type="EMBL" id="EGG56131.1"/>
    </source>
</evidence>
<keyword evidence="2" id="KW-1185">Reference proteome</keyword>
<gene>
    <name evidence="1" type="ORF">HMPREF9442_00803</name>
</gene>
<evidence type="ECO:0000313" key="2">
    <source>
        <dbReference type="Proteomes" id="UP000005546"/>
    </source>
</evidence>
<organism evidence="1 2">
    <name type="scientific">Paraprevotella xylaniphila YIT 11841</name>
    <dbReference type="NCBI Taxonomy" id="762982"/>
    <lineage>
        <taxon>Bacteria</taxon>
        <taxon>Pseudomonadati</taxon>
        <taxon>Bacteroidota</taxon>
        <taxon>Bacteroidia</taxon>
        <taxon>Bacteroidales</taxon>
        <taxon>Prevotellaceae</taxon>
        <taxon>Paraprevotella</taxon>
    </lineage>
</organism>
<dbReference type="AlphaFoldDB" id="F3QRK1"/>